<sequence>MSEASTITGIVHVIEETKTFGQKGFRKRTVVLEKDNGRFTNYVPIDFLRDACDTVDEMNVGDEVEISYQLGGRKWQRDAQSEVKYFLSAEAFSFKVLSGGGGGTAPADAGSANDAFAESYDEGDIPF</sequence>
<accession>A0A5B9P3G0</accession>
<name>A0A5B9P3G0_9BACT</name>
<dbReference type="OrthoDB" id="598142at2"/>
<proteinExistence type="predicted"/>
<evidence type="ECO:0000313" key="2">
    <source>
        <dbReference type="Proteomes" id="UP000322214"/>
    </source>
</evidence>
<dbReference type="EMBL" id="CP042912">
    <property type="protein sequence ID" value="QEG20928.1"/>
    <property type="molecule type" value="Genomic_DNA"/>
</dbReference>
<evidence type="ECO:0000313" key="1">
    <source>
        <dbReference type="EMBL" id="QEG20928.1"/>
    </source>
</evidence>
<gene>
    <name evidence="1" type="ORF">MFFC18_07790</name>
</gene>
<reference evidence="1 2" key="1">
    <citation type="submission" date="2019-08" db="EMBL/GenBank/DDBJ databases">
        <title>Deep-cultivation of Planctomycetes and their phenomic and genomic characterization uncovers novel biology.</title>
        <authorList>
            <person name="Wiegand S."/>
            <person name="Jogler M."/>
            <person name="Boedeker C."/>
            <person name="Pinto D."/>
            <person name="Vollmers J."/>
            <person name="Rivas-Marin E."/>
            <person name="Kohn T."/>
            <person name="Peeters S.H."/>
            <person name="Heuer A."/>
            <person name="Rast P."/>
            <person name="Oberbeckmann S."/>
            <person name="Bunk B."/>
            <person name="Jeske O."/>
            <person name="Meyerdierks A."/>
            <person name="Storesund J.E."/>
            <person name="Kallscheuer N."/>
            <person name="Luecker S."/>
            <person name="Lage O.M."/>
            <person name="Pohl T."/>
            <person name="Merkel B.J."/>
            <person name="Hornburger P."/>
            <person name="Mueller R.-W."/>
            <person name="Bruemmer F."/>
            <person name="Labrenz M."/>
            <person name="Spormann A.M."/>
            <person name="Op den Camp H."/>
            <person name="Overmann J."/>
            <person name="Amann R."/>
            <person name="Jetten M.S.M."/>
            <person name="Mascher T."/>
            <person name="Medema M.H."/>
            <person name="Devos D.P."/>
            <person name="Kaster A.-K."/>
            <person name="Ovreas L."/>
            <person name="Rohde M."/>
            <person name="Galperin M.Y."/>
            <person name="Jogler C."/>
        </authorList>
    </citation>
    <scope>NUCLEOTIDE SEQUENCE [LARGE SCALE GENOMIC DNA]</scope>
    <source>
        <strain evidence="1 2">FC18</strain>
    </source>
</reference>
<dbReference type="Proteomes" id="UP000322214">
    <property type="component" value="Chromosome"/>
</dbReference>
<organism evidence="1 2">
    <name type="scientific">Mariniblastus fucicola</name>
    <dbReference type="NCBI Taxonomy" id="980251"/>
    <lineage>
        <taxon>Bacteria</taxon>
        <taxon>Pseudomonadati</taxon>
        <taxon>Planctomycetota</taxon>
        <taxon>Planctomycetia</taxon>
        <taxon>Pirellulales</taxon>
        <taxon>Pirellulaceae</taxon>
        <taxon>Mariniblastus</taxon>
    </lineage>
</organism>
<dbReference type="RefSeq" id="WP_075085145.1">
    <property type="nucleotide sequence ID" value="NZ_CP042912.1"/>
</dbReference>
<dbReference type="InterPro" id="IPR021474">
    <property type="entry name" value="DUF3127"/>
</dbReference>
<dbReference type="Pfam" id="PF11325">
    <property type="entry name" value="DUF3127"/>
    <property type="match status" value="1"/>
</dbReference>
<evidence type="ECO:0008006" key="3">
    <source>
        <dbReference type="Google" id="ProtNLM"/>
    </source>
</evidence>
<keyword evidence="2" id="KW-1185">Reference proteome</keyword>
<dbReference type="AlphaFoldDB" id="A0A5B9P3G0"/>
<dbReference type="KEGG" id="mff:MFFC18_07790"/>
<dbReference type="STRING" id="980251.GCA_001642875_02922"/>
<protein>
    <recommendedName>
        <fullName evidence="3">DUF3127 domain-containing protein</fullName>
    </recommendedName>
</protein>